<sequence length="136" mass="15742">MVDLENGKYFGWLSSVCFMVVMRVNRLTCSILCNPYILKNINSIEKERKSMGAREKVHPALTVNSIVVCAVLRSVGSCHRFRGSTYEPKMQRKKLLSYFHETMGKAVYTRSSFFCHKFDDSWCYTIFDIGIIYGKI</sequence>
<organism evidence="1 2">
    <name type="scientific">Ovis ammon polii</name>
    <dbReference type="NCBI Taxonomy" id="230172"/>
    <lineage>
        <taxon>Eukaryota</taxon>
        <taxon>Metazoa</taxon>
        <taxon>Chordata</taxon>
        <taxon>Craniata</taxon>
        <taxon>Vertebrata</taxon>
        <taxon>Euteleostomi</taxon>
        <taxon>Mammalia</taxon>
        <taxon>Eutheria</taxon>
        <taxon>Laurasiatheria</taxon>
        <taxon>Artiodactyla</taxon>
        <taxon>Ruminantia</taxon>
        <taxon>Pecora</taxon>
        <taxon>Bovidae</taxon>
        <taxon>Caprinae</taxon>
        <taxon>Ovis</taxon>
    </lineage>
</organism>
<dbReference type="EMBL" id="JAKZEL010000004">
    <property type="protein sequence ID" value="KAI4544223.1"/>
    <property type="molecule type" value="Genomic_DNA"/>
</dbReference>
<proteinExistence type="predicted"/>
<name>A0AAD4UDN2_OVIAM</name>
<accession>A0AAD4UDN2</accession>
<dbReference type="AlphaFoldDB" id="A0AAD4UDN2"/>
<evidence type="ECO:0000313" key="2">
    <source>
        <dbReference type="Proteomes" id="UP001214576"/>
    </source>
</evidence>
<evidence type="ECO:0000313" key="1">
    <source>
        <dbReference type="EMBL" id="KAI4544223.1"/>
    </source>
</evidence>
<protein>
    <submittedName>
        <fullName evidence="1">Uncharacterized protein</fullName>
    </submittedName>
</protein>
<dbReference type="Proteomes" id="UP001214576">
    <property type="component" value="Unassembled WGS sequence"/>
</dbReference>
<comment type="caution">
    <text evidence="1">The sequence shown here is derived from an EMBL/GenBank/DDBJ whole genome shotgun (WGS) entry which is preliminary data.</text>
</comment>
<gene>
    <name evidence="1" type="ORF">MG293_004489</name>
</gene>
<keyword evidence="2" id="KW-1185">Reference proteome</keyword>
<reference evidence="1" key="1">
    <citation type="submission" date="2022-03" db="EMBL/GenBank/DDBJ databases">
        <title>Genomic analyses of argali, domestic sheep and their hybrids provide insights into chromosomal evolution, heterosis and genetic basis of agronomic traits.</title>
        <authorList>
            <person name="Li M."/>
        </authorList>
    </citation>
    <scope>NUCLEOTIDE SEQUENCE</scope>
    <source>
        <strain evidence="1">CAU-MHL-2022a</strain>
        <tissue evidence="1">Skin</tissue>
    </source>
</reference>